<proteinExistence type="predicted"/>
<comment type="caution">
    <text evidence="2">The sequence shown here is derived from an EMBL/GenBank/DDBJ whole genome shotgun (WGS) entry which is preliminary data.</text>
</comment>
<keyword evidence="1" id="KW-0812">Transmembrane</keyword>
<organism evidence="2">
    <name type="scientific">marine sediment metagenome</name>
    <dbReference type="NCBI Taxonomy" id="412755"/>
    <lineage>
        <taxon>unclassified sequences</taxon>
        <taxon>metagenomes</taxon>
        <taxon>ecological metagenomes</taxon>
    </lineage>
</organism>
<keyword evidence="1" id="KW-1133">Transmembrane helix</keyword>
<feature type="transmembrane region" description="Helical" evidence="1">
    <location>
        <begin position="6"/>
        <end position="27"/>
    </location>
</feature>
<keyword evidence="1" id="KW-0472">Membrane</keyword>
<name>X1AYM5_9ZZZZ</name>
<feature type="transmembrane region" description="Helical" evidence="1">
    <location>
        <begin position="39"/>
        <end position="61"/>
    </location>
</feature>
<protein>
    <submittedName>
        <fullName evidence="2">Uncharacterized protein</fullName>
    </submittedName>
</protein>
<dbReference type="EMBL" id="BART01010369">
    <property type="protein sequence ID" value="GAG88334.1"/>
    <property type="molecule type" value="Genomic_DNA"/>
</dbReference>
<gene>
    <name evidence="2" type="ORF">S01H4_22582</name>
</gene>
<accession>X1AYM5</accession>
<evidence type="ECO:0000256" key="1">
    <source>
        <dbReference type="SAM" id="Phobius"/>
    </source>
</evidence>
<evidence type="ECO:0000313" key="2">
    <source>
        <dbReference type="EMBL" id="GAG88334.1"/>
    </source>
</evidence>
<sequence length="62" mass="6552">MGGLAWLFGTLGGLCMVMGIIIAVKVIEAAQVAGLDWMFWFVLSGILLLGCIAFAVGRSAYE</sequence>
<reference evidence="2" key="1">
    <citation type="journal article" date="2014" name="Front. Microbiol.">
        <title>High frequency of phylogenetically diverse reductive dehalogenase-homologous genes in deep subseafloor sedimentary metagenomes.</title>
        <authorList>
            <person name="Kawai M."/>
            <person name="Futagami T."/>
            <person name="Toyoda A."/>
            <person name="Takaki Y."/>
            <person name="Nishi S."/>
            <person name="Hori S."/>
            <person name="Arai W."/>
            <person name="Tsubouchi T."/>
            <person name="Morono Y."/>
            <person name="Uchiyama I."/>
            <person name="Ito T."/>
            <person name="Fujiyama A."/>
            <person name="Inagaki F."/>
            <person name="Takami H."/>
        </authorList>
    </citation>
    <scope>NUCLEOTIDE SEQUENCE</scope>
    <source>
        <strain evidence="2">Expedition CK06-06</strain>
    </source>
</reference>
<dbReference type="AlphaFoldDB" id="X1AYM5"/>